<dbReference type="Proteomes" id="UP000244334">
    <property type="component" value="Unassembled WGS sequence"/>
</dbReference>
<accession>A0A328THQ8</accession>
<dbReference type="AlphaFoldDB" id="A0A328THQ8"/>
<evidence type="ECO:0000313" key="2">
    <source>
        <dbReference type="Proteomes" id="UP000244334"/>
    </source>
</evidence>
<evidence type="ECO:0000313" key="1">
    <source>
        <dbReference type="EMBL" id="RAP70137.1"/>
    </source>
</evidence>
<organism evidence="1 2">
    <name type="scientific">Candidatus Erwinia dacicola</name>
    <dbReference type="NCBI Taxonomy" id="252393"/>
    <lineage>
        <taxon>Bacteria</taxon>
        <taxon>Pseudomonadati</taxon>
        <taxon>Pseudomonadota</taxon>
        <taxon>Gammaproteobacteria</taxon>
        <taxon>Enterobacterales</taxon>
        <taxon>Erwiniaceae</taxon>
        <taxon>Erwinia</taxon>
    </lineage>
</organism>
<proteinExistence type="predicted"/>
<keyword evidence="2" id="KW-1185">Reference proteome</keyword>
<sequence>MNVTSMKKFGVDLVLKWHASRCFSLSRRAAGNKMPLSA</sequence>
<protein>
    <submittedName>
        <fullName evidence="1">Uncharacterized protein</fullName>
    </submittedName>
</protein>
<name>A0A328THQ8_9GAMM</name>
<dbReference type="EMBL" id="LJAM02000448">
    <property type="protein sequence ID" value="RAP70137.1"/>
    <property type="molecule type" value="Genomic_DNA"/>
</dbReference>
<gene>
    <name evidence="1" type="ORF">ACZ87_03061</name>
</gene>
<comment type="caution">
    <text evidence="1">The sequence shown here is derived from an EMBL/GenBank/DDBJ whole genome shotgun (WGS) entry which is preliminary data.</text>
</comment>
<reference evidence="1" key="1">
    <citation type="submission" date="2018-04" db="EMBL/GenBank/DDBJ databases">
        <title>Genomes of the Obligate Erwinia dacicola and Facultative Enterobacter sp. OLF Endosymbionts of the Olive Fruit fly, Bactrocera oleae.</title>
        <authorList>
            <person name="Estes A.M."/>
            <person name="Hearn D.J."/>
            <person name="Agarwal S."/>
            <person name="Pierson E.A."/>
            <person name="Dunning-Hotopp J.C."/>
        </authorList>
    </citation>
    <scope>NUCLEOTIDE SEQUENCE [LARGE SCALE GENOMIC DNA]</scope>
    <source>
        <strain evidence="1">Oroville</strain>
    </source>
</reference>